<evidence type="ECO:0000256" key="3">
    <source>
        <dbReference type="SAM" id="SignalP"/>
    </source>
</evidence>
<organism evidence="4 5">
    <name type="scientific">Arcanobacterium bovis</name>
    <dbReference type="NCBI Taxonomy" id="2529275"/>
    <lineage>
        <taxon>Bacteria</taxon>
        <taxon>Bacillati</taxon>
        <taxon>Actinomycetota</taxon>
        <taxon>Actinomycetes</taxon>
        <taxon>Actinomycetales</taxon>
        <taxon>Actinomycetaceae</taxon>
        <taxon>Arcanobacterium</taxon>
    </lineage>
</organism>
<feature type="transmembrane region" description="Helical" evidence="2">
    <location>
        <begin position="698"/>
        <end position="719"/>
    </location>
</feature>
<dbReference type="OrthoDB" id="3267347at2"/>
<dbReference type="InterPro" id="IPR046112">
    <property type="entry name" value="DUF6049"/>
</dbReference>
<evidence type="ECO:0008006" key="6">
    <source>
        <dbReference type="Google" id="ProtNLM"/>
    </source>
</evidence>
<name>A0A4Q9UZ61_9ACTO</name>
<dbReference type="RefSeq" id="WP_131281656.1">
    <property type="nucleotide sequence ID" value="NZ_JBHSLR010000002.1"/>
</dbReference>
<evidence type="ECO:0000313" key="5">
    <source>
        <dbReference type="Proteomes" id="UP000293036"/>
    </source>
</evidence>
<feature type="region of interest" description="Disordered" evidence="1">
    <location>
        <begin position="245"/>
        <end position="281"/>
    </location>
</feature>
<dbReference type="EMBL" id="SJDT01000005">
    <property type="protein sequence ID" value="TBW21023.1"/>
    <property type="molecule type" value="Genomic_DNA"/>
</dbReference>
<keyword evidence="3" id="KW-0732">Signal</keyword>
<feature type="compositionally biased region" description="Basic and acidic residues" evidence="1">
    <location>
        <begin position="246"/>
        <end position="269"/>
    </location>
</feature>
<sequence>MSKRSRIAKIASIIFSTTMLSSLAGMPMCGASSFDSFADDAAHFSASQTNLAAGISTSAMHVYTGKSQETAKQNKSLDIKIVDIAESVLMAGQDLHVTAVVKNNSDHNATVSNIELVAQTQNNIRSTQIYDWLDGTSYKTKLLTTNPEVNVPAGSQQRVSLTVPAANLPWGRNDTWGVHGIEAHAIAKLDSKEVDISDRSLVVTSNGQATSPMPVNVVVPLTDSVDALSQTPSLFDELTGNVPEAETQRHAEANPEANSEKNSEPDSKPNSEPADVEDRGELTQKIHDYDVDGVHFLVDPIALKSPMIRTALATKQHATADLLPMYDADYAALAHTHQYEIARNIVSSSIAAGQNAINQPGIGYAYLEGNVDQSVLDLVRTSGIPGAIVPSDALSQRNSSYYTPSAHTKLPAANSELDVLVTDSEVNAAISGKLPAPKDGKPLDLDPVDARQASLALTAIHTFQAPNLSRPILISVPRQAVESPQTLTNVQAVLHAPWLSPASFAAMQKSPLSEAKYRALPENAPNDGEFSPKDMENLNQSQALLKQFSSSWVDKKTFADFVEQHSNRLLSTNFRSHTAARSTLLAALSEDSGIFQEIHFQPLSTINMISESAAIPARITNPFISPVQVTVRLKASDSRLFAPQPVKIVIPAKSTTSVSVPVEARGSGNLRVVLSITDDAGMAVGKPMNVDVRVRATWESTGTVIAVVLVAGILVFGLVKSIRKGRRSAPVDPEEFTSKLEAAKLAEEESLKADIDLPKLD</sequence>
<reference evidence="4 5" key="1">
    <citation type="submission" date="2019-02" db="EMBL/GenBank/DDBJ databases">
        <title>Arcanobacterium bovis sp. nov., isolated from the milk of a cow with mastitis.</title>
        <authorList>
            <person name="Sammra O."/>
            <person name="Foster G."/>
            <person name="Hassan A."/>
            <person name="Alssahen M."/>
            <person name="Laemmler C."/>
            <person name="Borowiak M."/>
            <person name="Malorny B."/>
            <person name="Abdulmawjood A."/>
        </authorList>
    </citation>
    <scope>NUCLEOTIDE SEQUENCE [LARGE SCALE GENOMIC DNA]</scope>
    <source>
        <strain evidence="4 5">C605018/01/1</strain>
    </source>
</reference>
<keyword evidence="2" id="KW-0812">Transmembrane</keyword>
<evidence type="ECO:0000256" key="2">
    <source>
        <dbReference type="SAM" id="Phobius"/>
    </source>
</evidence>
<keyword evidence="2" id="KW-1133">Transmembrane helix</keyword>
<evidence type="ECO:0000256" key="1">
    <source>
        <dbReference type="SAM" id="MobiDB-lite"/>
    </source>
</evidence>
<accession>A0A4Q9UZ61</accession>
<feature type="chain" id="PRO_5038950559" description="Secreted protein" evidence="3">
    <location>
        <begin position="25"/>
        <end position="761"/>
    </location>
</feature>
<keyword evidence="5" id="KW-1185">Reference proteome</keyword>
<proteinExistence type="predicted"/>
<feature type="signal peptide" evidence="3">
    <location>
        <begin position="1"/>
        <end position="24"/>
    </location>
</feature>
<evidence type="ECO:0000313" key="4">
    <source>
        <dbReference type="EMBL" id="TBW21023.1"/>
    </source>
</evidence>
<dbReference type="AlphaFoldDB" id="A0A4Q9UZ61"/>
<gene>
    <name evidence="4" type="ORF">EZJ44_06850</name>
</gene>
<dbReference type="Pfam" id="PF19516">
    <property type="entry name" value="DUF6049"/>
    <property type="match status" value="1"/>
</dbReference>
<protein>
    <recommendedName>
        <fullName evidence="6">Secreted protein</fullName>
    </recommendedName>
</protein>
<comment type="caution">
    <text evidence="4">The sequence shown here is derived from an EMBL/GenBank/DDBJ whole genome shotgun (WGS) entry which is preliminary data.</text>
</comment>
<keyword evidence="2" id="KW-0472">Membrane</keyword>
<dbReference type="Proteomes" id="UP000293036">
    <property type="component" value="Unassembled WGS sequence"/>
</dbReference>